<dbReference type="Proteomes" id="UP000198412">
    <property type="component" value="Unassembled WGS sequence"/>
</dbReference>
<keyword evidence="2" id="KW-0472">Membrane</keyword>
<keyword evidence="2" id="KW-1133">Transmembrane helix</keyword>
<dbReference type="OrthoDB" id="981213at2"/>
<feature type="chain" id="PRO_5012534228" description="tRNA (Guanine-N1)-methyltransferase" evidence="3">
    <location>
        <begin position="21"/>
        <end position="196"/>
    </location>
</feature>
<accession>A0A238VV45</accession>
<keyword evidence="2" id="KW-0812">Transmembrane</keyword>
<evidence type="ECO:0000313" key="5">
    <source>
        <dbReference type="Proteomes" id="UP000198412"/>
    </source>
</evidence>
<proteinExistence type="predicted"/>
<gene>
    <name evidence="4" type="ORF">SAMN04488111_1078</name>
</gene>
<evidence type="ECO:0000256" key="3">
    <source>
        <dbReference type="SAM" id="SignalP"/>
    </source>
</evidence>
<evidence type="ECO:0008006" key="6">
    <source>
        <dbReference type="Google" id="ProtNLM"/>
    </source>
</evidence>
<feature type="coiled-coil region" evidence="1">
    <location>
        <begin position="154"/>
        <end position="196"/>
    </location>
</feature>
<protein>
    <recommendedName>
        <fullName evidence="6">tRNA (Guanine-N1)-methyltransferase</fullName>
    </recommendedName>
</protein>
<organism evidence="4 5">
    <name type="scientific">Lutibacter flavus</name>
    <dbReference type="NCBI Taxonomy" id="691689"/>
    <lineage>
        <taxon>Bacteria</taxon>
        <taxon>Pseudomonadati</taxon>
        <taxon>Bacteroidota</taxon>
        <taxon>Flavobacteriia</taxon>
        <taxon>Flavobacteriales</taxon>
        <taxon>Flavobacteriaceae</taxon>
        <taxon>Lutibacter</taxon>
    </lineage>
</organism>
<evidence type="ECO:0000313" key="4">
    <source>
        <dbReference type="EMBL" id="SNR38170.1"/>
    </source>
</evidence>
<feature type="transmembrane region" description="Helical" evidence="2">
    <location>
        <begin position="124"/>
        <end position="145"/>
    </location>
</feature>
<keyword evidence="1" id="KW-0175">Coiled coil</keyword>
<reference evidence="5" key="1">
    <citation type="submission" date="2017-06" db="EMBL/GenBank/DDBJ databases">
        <authorList>
            <person name="Varghese N."/>
            <person name="Submissions S."/>
        </authorList>
    </citation>
    <scope>NUCLEOTIDE SEQUENCE [LARGE SCALE GENOMIC DNA]</scope>
    <source>
        <strain evidence="5">DSM 27993</strain>
    </source>
</reference>
<feature type="signal peptide" evidence="3">
    <location>
        <begin position="1"/>
        <end position="20"/>
    </location>
</feature>
<keyword evidence="3" id="KW-0732">Signal</keyword>
<dbReference type="SUPFAM" id="SSF58100">
    <property type="entry name" value="Bacterial hemolysins"/>
    <property type="match status" value="1"/>
</dbReference>
<evidence type="ECO:0000256" key="1">
    <source>
        <dbReference type="SAM" id="Coils"/>
    </source>
</evidence>
<evidence type="ECO:0000256" key="2">
    <source>
        <dbReference type="SAM" id="Phobius"/>
    </source>
</evidence>
<sequence>MKKSTFSLLIILFISINLFSQTNKQFDDSGSIKDQFDNLINNSNKYQDYKVVKLNWLQQLKTNVNDSLSVSKKEILSSSNIINSQKNKIDSLKTALSSTKTEISTLNSQIESISFLGIQFEKGLFKTIMLSIIGALALILIFFISKFKQSNSITKQTKNDLKEVEEEYEDHRKKALEREQKVMRKLQDELNKQKKD</sequence>
<keyword evidence="5" id="KW-1185">Reference proteome</keyword>
<name>A0A238VV45_9FLAO</name>
<dbReference type="EMBL" id="FZNX01000001">
    <property type="protein sequence ID" value="SNR38170.1"/>
    <property type="molecule type" value="Genomic_DNA"/>
</dbReference>
<dbReference type="AlphaFoldDB" id="A0A238VV45"/>
<dbReference type="RefSeq" id="WP_089377363.1">
    <property type="nucleotide sequence ID" value="NZ_FZNX01000001.1"/>
</dbReference>